<dbReference type="Pfam" id="PF13639">
    <property type="entry name" value="zf-RING_2"/>
    <property type="match status" value="1"/>
</dbReference>
<evidence type="ECO:0000256" key="7">
    <source>
        <dbReference type="SAM" id="Phobius"/>
    </source>
</evidence>
<sequence length="185" mass="20353">MAFQSCHLLVSGLLGTIISANLIFFFALGAFTGALIGQEAESGLIRGVEIGAFYGAAVSIKVFESSIHLWRSHESSCLVCLHDVIFSLLSGRLVRELIAPAIRERIVPAIRERIRVLETGGSTLTITDNNIADASGNIYSCSICLQDYQLGEIARTFCCDHMFHLPCIDSWFLERPSCPLCRRDL</sequence>
<keyword evidence="5 7" id="KW-0472">Membrane</keyword>
<dbReference type="SMART" id="SM00184">
    <property type="entry name" value="RING"/>
    <property type="match status" value="1"/>
</dbReference>
<feature type="transmembrane region" description="Helical" evidence="7">
    <location>
        <begin position="12"/>
        <end position="36"/>
    </location>
</feature>
<dbReference type="Gene3D" id="3.30.40.10">
    <property type="entry name" value="Zinc/RING finger domain, C3HC4 (zinc finger)"/>
    <property type="match status" value="1"/>
</dbReference>
<evidence type="ECO:0000256" key="1">
    <source>
        <dbReference type="ARBA" id="ARBA00004370"/>
    </source>
</evidence>
<reference evidence="10" key="2">
    <citation type="submission" date="2025-08" db="UniProtKB">
        <authorList>
            <consortium name="RefSeq"/>
        </authorList>
    </citation>
    <scope>IDENTIFICATION</scope>
    <source>
        <tissue evidence="10">Leaf</tissue>
    </source>
</reference>
<dbReference type="PROSITE" id="PS50089">
    <property type="entry name" value="ZF_RING_2"/>
    <property type="match status" value="1"/>
</dbReference>
<organism evidence="9 10">
    <name type="scientific">Raphanus sativus</name>
    <name type="common">Radish</name>
    <name type="synonym">Raphanus raphanistrum var. sativus</name>
    <dbReference type="NCBI Taxonomy" id="3726"/>
    <lineage>
        <taxon>Eukaryota</taxon>
        <taxon>Viridiplantae</taxon>
        <taxon>Streptophyta</taxon>
        <taxon>Embryophyta</taxon>
        <taxon>Tracheophyta</taxon>
        <taxon>Spermatophyta</taxon>
        <taxon>Magnoliopsida</taxon>
        <taxon>eudicotyledons</taxon>
        <taxon>Gunneridae</taxon>
        <taxon>Pentapetalae</taxon>
        <taxon>rosids</taxon>
        <taxon>malvids</taxon>
        <taxon>Brassicales</taxon>
        <taxon>Brassicaceae</taxon>
        <taxon>Brassiceae</taxon>
        <taxon>Raphanus</taxon>
    </lineage>
</organism>
<evidence type="ECO:0000256" key="4">
    <source>
        <dbReference type="ARBA" id="ARBA00022833"/>
    </source>
</evidence>
<evidence type="ECO:0000256" key="2">
    <source>
        <dbReference type="ARBA" id="ARBA00022723"/>
    </source>
</evidence>
<feature type="domain" description="RING-type" evidence="8">
    <location>
        <begin position="141"/>
        <end position="182"/>
    </location>
</feature>
<keyword evidence="2" id="KW-0479">Metal-binding</keyword>
<evidence type="ECO:0000256" key="6">
    <source>
        <dbReference type="PROSITE-ProRule" id="PRU00175"/>
    </source>
</evidence>
<keyword evidence="3 6" id="KW-0863">Zinc-finger</keyword>
<name>A0A6J0NXD6_RAPSA</name>
<keyword evidence="7" id="KW-1133">Transmembrane helix</keyword>
<proteinExistence type="predicted"/>
<dbReference type="Proteomes" id="UP000504610">
    <property type="component" value="Chromosome 5"/>
</dbReference>
<dbReference type="SUPFAM" id="SSF57850">
    <property type="entry name" value="RING/U-box"/>
    <property type="match status" value="1"/>
</dbReference>
<evidence type="ECO:0000259" key="8">
    <source>
        <dbReference type="PROSITE" id="PS50089"/>
    </source>
</evidence>
<dbReference type="PANTHER" id="PTHR46151:SF21">
    <property type="entry name" value="RING-TYPE DOMAIN-CONTAINING PROTEIN"/>
    <property type="match status" value="1"/>
</dbReference>
<comment type="subcellular location">
    <subcellularLocation>
        <location evidence="1">Membrane</location>
    </subcellularLocation>
</comment>
<protein>
    <submittedName>
        <fullName evidence="10">NEP1-interacting protein 2</fullName>
    </submittedName>
</protein>
<keyword evidence="4" id="KW-0862">Zinc</keyword>
<keyword evidence="7" id="KW-0812">Transmembrane</keyword>
<dbReference type="KEGG" id="rsz:108859009"/>
<keyword evidence="9" id="KW-1185">Reference proteome</keyword>
<dbReference type="RefSeq" id="XP_018488348.1">
    <property type="nucleotide sequence ID" value="XM_018632846.2"/>
</dbReference>
<dbReference type="GO" id="GO:0016020">
    <property type="term" value="C:membrane"/>
    <property type="evidence" value="ECO:0007669"/>
    <property type="project" value="UniProtKB-SubCell"/>
</dbReference>
<dbReference type="AlphaFoldDB" id="A0A6J0NXD6"/>
<dbReference type="InterPro" id="IPR013083">
    <property type="entry name" value="Znf_RING/FYVE/PHD"/>
</dbReference>
<evidence type="ECO:0000256" key="3">
    <source>
        <dbReference type="ARBA" id="ARBA00022771"/>
    </source>
</evidence>
<dbReference type="PANTHER" id="PTHR46151">
    <property type="entry name" value="NEP1-INTERACTING PROTEIN-LIKE 2"/>
    <property type="match status" value="1"/>
</dbReference>
<dbReference type="InterPro" id="IPR001841">
    <property type="entry name" value="Znf_RING"/>
</dbReference>
<reference evidence="9" key="1">
    <citation type="journal article" date="2019" name="Database">
        <title>The radish genome database (RadishGD): an integrated information resource for radish genomics.</title>
        <authorList>
            <person name="Yu H.J."/>
            <person name="Baek S."/>
            <person name="Lee Y.J."/>
            <person name="Cho A."/>
            <person name="Mun J.H."/>
        </authorList>
    </citation>
    <scope>NUCLEOTIDE SEQUENCE [LARGE SCALE GENOMIC DNA]</scope>
    <source>
        <strain evidence="9">cv. WK10039</strain>
    </source>
</reference>
<evidence type="ECO:0000313" key="9">
    <source>
        <dbReference type="Proteomes" id="UP000504610"/>
    </source>
</evidence>
<dbReference type="OrthoDB" id="1074854at2759"/>
<gene>
    <name evidence="10" type="primary">LOC108859009</name>
</gene>
<dbReference type="GeneID" id="108859009"/>
<evidence type="ECO:0000256" key="5">
    <source>
        <dbReference type="ARBA" id="ARBA00023136"/>
    </source>
</evidence>
<evidence type="ECO:0000313" key="10">
    <source>
        <dbReference type="RefSeq" id="XP_018488348.1"/>
    </source>
</evidence>
<dbReference type="GO" id="GO:0008270">
    <property type="term" value="F:zinc ion binding"/>
    <property type="evidence" value="ECO:0007669"/>
    <property type="project" value="UniProtKB-KW"/>
</dbReference>
<accession>A0A6J0NXD6</accession>